<dbReference type="InterPro" id="IPR037351">
    <property type="entry name" value="Murr1"/>
</dbReference>
<name>A0AA88H2H6_NAELO</name>
<dbReference type="AlphaFoldDB" id="A0AA88H2H6"/>
<sequence>MFSGEHHAPSDEADSSLNTASEEESTTTFVIDAKYLFALLKGLNQIMFEKDDLMTESMMNQQVFGNEILSEEQNNFVNRCKQLIRLASYKNWTPTQLKEHLLSDDDAKRVFNTNDLVQTWVKFWTQFSSRIHQQLVNESKEDFGNNLTDMKWRIDQKTNINRLSEISESVAVVQLSTKQDPNHPLLFEMDKDTLKSVMEQFKVIQKRIDQLS</sequence>
<evidence type="ECO:0000313" key="5">
    <source>
        <dbReference type="EMBL" id="KAG2393495.1"/>
    </source>
</evidence>
<dbReference type="PANTHER" id="PTHR21199:SF1">
    <property type="entry name" value="COMM DOMAIN-CONTAINING PROTEIN 1"/>
    <property type="match status" value="1"/>
</dbReference>
<evidence type="ECO:0000256" key="3">
    <source>
        <dbReference type="SAM" id="MobiDB-lite"/>
    </source>
</evidence>
<feature type="domain" description="COMM" evidence="4">
    <location>
        <begin position="146"/>
        <end position="212"/>
    </location>
</feature>
<evidence type="ECO:0000259" key="4">
    <source>
        <dbReference type="PROSITE" id="PS51269"/>
    </source>
</evidence>
<accession>A0AA88H2H6</accession>
<dbReference type="RefSeq" id="XP_044555389.1">
    <property type="nucleotide sequence ID" value="XM_044696952.1"/>
</dbReference>
<comment type="similarity">
    <text evidence="2">Belongs to the COMM domain-containing protein 1 family.</text>
</comment>
<dbReference type="Proteomes" id="UP000816034">
    <property type="component" value="Unassembled WGS sequence"/>
</dbReference>
<dbReference type="GO" id="GO:2000009">
    <property type="term" value="P:negative regulation of protein localization to cell surface"/>
    <property type="evidence" value="ECO:0007669"/>
    <property type="project" value="TreeGrafter"/>
</dbReference>
<protein>
    <recommendedName>
        <fullName evidence="1">COMM domain-containing protein 1</fullName>
    </recommendedName>
</protein>
<dbReference type="GO" id="GO:1902306">
    <property type="term" value="P:negative regulation of sodium ion transmembrane transport"/>
    <property type="evidence" value="ECO:0007669"/>
    <property type="project" value="TreeGrafter"/>
</dbReference>
<organism evidence="5 6">
    <name type="scientific">Naegleria lovaniensis</name>
    <name type="common">Amoeba</name>
    <dbReference type="NCBI Taxonomy" id="51637"/>
    <lineage>
        <taxon>Eukaryota</taxon>
        <taxon>Discoba</taxon>
        <taxon>Heterolobosea</taxon>
        <taxon>Tetramitia</taxon>
        <taxon>Eutetramitia</taxon>
        <taxon>Vahlkampfiidae</taxon>
        <taxon>Naegleria</taxon>
    </lineage>
</organism>
<reference evidence="5 6" key="1">
    <citation type="journal article" date="2018" name="BMC Genomics">
        <title>The genome of Naegleria lovaniensis, the basis for a comparative approach to unravel pathogenicity factors of the human pathogenic amoeba N. fowleri.</title>
        <authorList>
            <person name="Liechti N."/>
            <person name="Schurch N."/>
            <person name="Bruggmann R."/>
            <person name="Wittwer M."/>
        </authorList>
    </citation>
    <scope>NUCLEOTIDE SEQUENCE [LARGE SCALE GENOMIC DNA]</scope>
    <source>
        <strain evidence="5 6">ATCC 30569</strain>
    </source>
</reference>
<evidence type="ECO:0000256" key="2">
    <source>
        <dbReference type="ARBA" id="ARBA00093455"/>
    </source>
</evidence>
<proteinExistence type="inferred from homology"/>
<dbReference type="GO" id="GO:0031398">
    <property type="term" value="P:positive regulation of protein ubiquitination"/>
    <property type="evidence" value="ECO:0007669"/>
    <property type="project" value="TreeGrafter"/>
</dbReference>
<dbReference type="GO" id="GO:0005768">
    <property type="term" value="C:endosome"/>
    <property type="evidence" value="ECO:0007669"/>
    <property type="project" value="TreeGrafter"/>
</dbReference>
<feature type="region of interest" description="Disordered" evidence="3">
    <location>
        <begin position="1"/>
        <end position="21"/>
    </location>
</feature>
<dbReference type="GO" id="GO:0055070">
    <property type="term" value="P:copper ion homeostasis"/>
    <property type="evidence" value="ECO:0007669"/>
    <property type="project" value="InterPro"/>
</dbReference>
<dbReference type="InterPro" id="IPR033776">
    <property type="entry name" value="COMMD1_N"/>
</dbReference>
<dbReference type="PROSITE" id="PS51269">
    <property type="entry name" value="COMM"/>
    <property type="match status" value="1"/>
</dbReference>
<dbReference type="Pfam" id="PF07258">
    <property type="entry name" value="COMM_domain"/>
    <property type="match status" value="1"/>
</dbReference>
<evidence type="ECO:0000313" key="6">
    <source>
        <dbReference type="Proteomes" id="UP000816034"/>
    </source>
</evidence>
<gene>
    <name evidence="5" type="ORF">C9374_007026</name>
</gene>
<evidence type="ECO:0000256" key="1">
    <source>
        <dbReference type="ARBA" id="ARBA00016551"/>
    </source>
</evidence>
<dbReference type="Pfam" id="PF17221">
    <property type="entry name" value="COMMD1_N"/>
    <property type="match status" value="1"/>
</dbReference>
<dbReference type="InterPro" id="IPR017920">
    <property type="entry name" value="COMM"/>
</dbReference>
<feature type="compositionally biased region" description="Basic and acidic residues" evidence="3">
    <location>
        <begin position="1"/>
        <end position="10"/>
    </location>
</feature>
<dbReference type="PANTHER" id="PTHR21199">
    <property type="entry name" value="COMM DOMAIN-CONTAINING PROTEIN 1"/>
    <property type="match status" value="1"/>
</dbReference>
<dbReference type="GeneID" id="68099480"/>
<comment type="caution">
    <text evidence="5">The sequence shown here is derived from an EMBL/GenBank/DDBJ whole genome shotgun (WGS) entry which is preliminary data.</text>
</comment>
<dbReference type="GO" id="GO:0032434">
    <property type="term" value="P:regulation of proteasomal ubiquitin-dependent protein catabolic process"/>
    <property type="evidence" value="ECO:0007669"/>
    <property type="project" value="TreeGrafter"/>
</dbReference>
<keyword evidence="6" id="KW-1185">Reference proteome</keyword>
<dbReference type="EMBL" id="PYSW02000002">
    <property type="protein sequence ID" value="KAG2393495.1"/>
    <property type="molecule type" value="Genomic_DNA"/>
</dbReference>